<feature type="domain" description="FAD-binding PCMH-type" evidence="5">
    <location>
        <begin position="78"/>
        <end position="243"/>
    </location>
</feature>
<keyword evidence="4" id="KW-0560">Oxidoreductase</keyword>
<dbReference type="GO" id="GO:0016491">
    <property type="term" value="F:oxidoreductase activity"/>
    <property type="evidence" value="ECO:0007669"/>
    <property type="project" value="UniProtKB-KW"/>
</dbReference>
<dbReference type="PANTHER" id="PTHR42973">
    <property type="entry name" value="BINDING OXIDOREDUCTASE, PUTATIVE (AFU_ORTHOLOGUE AFUA_1G17690)-RELATED"/>
    <property type="match status" value="1"/>
</dbReference>
<dbReference type="InterPro" id="IPR016166">
    <property type="entry name" value="FAD-bd_PCMH"/>
</dbReference>
<dbReference type="OrthoDB" id="2151789at2759"/>
<dbReference type="InterPro" id="IPR050416">
    <property type="entry name" value="FAD-linked_Oxidoreductase"/>
</dbReference>
<evidence type="ECO:0000313" key="7">
    <source>
        <dbReference type="Proteomes" id="UP000799770"/>
    </source>
</evidence>
<dbReference type="InterPro" id="IPR016169">
    <property type="entry name" value="FAD-bd_PCMH_sub2"/>
</dbReference>
<dbReference type="AlphaFoldDB" id="A0A6A5ZV91"/>
<evidence type="ECO:0000256" key="4">
    <source>
        <dbReference type="ARBA" id="ARBA00023002"/>
    </source>
</evidence>
<evidence type="ECO:0000256" key="2">
    <source>
        <dbReference type="ARBA" id="ARBA00022630"/>
    </source>
</evidence>
<keyword evidence="7" id="KW-1185">Reference proteome</keyword>
<keyword evidence="3" id="KW-0274">FAD</keyword>
<accession>A0A6A5ZV91</accession>
<dbReference type="InterPro" id="IPR006094">
    <property type="entry name" value="Oxid_FAD_bind_N"/>
</dbReference>
<dbReference type="GO" id="GO:0071949">
    <property type="term" value="F:FAD binding"/>
    <property type="evidence" value="ECO:0007669"/>
    <property type="project" value="InterPro"/>
</dbReference>
<dbReference type="Gene3D" id="3.30.465.10">
    <property type="match status" value="1"/>
</dbReference>
<dbReference type="Pfam" id="PF01565">
    <property type="entry name" value="FAD_binding_4"/>
    <property type="match status" value="1"/>
</dbReference>
<reference evidence="6" key="1">
    <citation type="journal article" date="2020" name="Stud. Mycol.">
        <title>101 Dothideomycetes genomes: a test case for predicting lifestyles and emergence of pathogens.</title>
        <authorList>
            <person name="Haridas S."/>
            <person name="Albert R."/>
            <person name="Binder M."/>
            <person name="Bloem J."/>
            <person name="Labutti K."/>
            <person name="Salamov A."/>
            <person name="Andreopoulos B."/>
            <person name="Baker S."/>
            <person name="Barry K."/>
            <person name="Bills G."/>
            <person name="Bluhm B."/>
            <person name="Cannon C."/>
            <person name="Castanera R."/>
            <person name="Culley D."/>
            <person name="Daum C."/>
            <person name="Ezra D."/>
            <person name="Gonzalez J."/>
            <person name="Henrissat B."/>
            <person name="Kuo A."/>
            <person name="Liang C."/>
            <person name="Lipzen A."/>
            <person name="Lutzoni F."/>
            <person name="Magnuson J."/>
            <person name="Mondo S."/>
            <person name="Nolan M."/>
            <person name="Ohm R."/>
            <person name="Pangilinan J."/>
            <person name="Park H.-J."/>
            <person name="Ramirez L."/>
            <person name="Alfaro M."/>
            <person name="Sun H."/>
            <person name="Tritt A."/>
            <person name="Yoshinaga Y."/>
            <person name="Zwiers L.-H."/>
            <person name="Turgeon B."/>
            <person name="Goodwin S."/>
            <person name="Spatafora J."/>
            <person name="Crous P."/>
            <person name="Grigoriev I."/>
        </authorList>
    </citation>
    <scope>NUCLEOTIDE SEQUENCE</scope>
    <source>
        <strain evidence="6">CBS 627.86</strain>
    </source>
</reference>
<evidence type="ECO:0000256" key="1">
    <source>
        <dbReference type="ARBA" id="ARBA00005466"/>
    </source>
</evidence>
<dbReference type="EMBL" id="ML977310">
    <property type="protein sequence ID" value="KAF2122727.1"/>
    <property type="molecule type" value="Genomic_DNA"/>
</dbReference>
<dbReference type="Proteomes" id="UP000799770">
    <property type="component" value="Unassembled WGS sequence"/>
</dbReference>
<keyword evidence="2" id="KW-0285">Flavoprotein</keyword>
<organism evidence="6 7">
    <name type="scientific">Lophiotrema nucula</name>
    <dbReference type="NCBI Taxonomy" id="690887"/>
    <lineage>
        <taxon>Eukaryota</taxon>
        <taxon>Fungi</taxon>
        <taxon>Dikarya</taxon>
        <taxon>Ascomycota</taxon>
        <taxon>Pezizomycotina</taxon>
        <taxon>Dothideomycetes</taxon>
        <taxon>Pleosporomycetidae</taxon>
        <taxon>Pleosporales</taxon>
        <taxon>Lophiotremataceae</taxon>
        <taxon>Lophiotrema</taxon>
    </lineage>
</organism>
<sequence>MENVYTEDADFDVAKALAERGLCVDALSFADSENSGPSTEHVGVVVGKLQSLYPDAVTLPNSSSHSQWRSNFWSLQQREAIPACIFHPQTTDQVTTAILLCRWARCKFAVKSGGHAAMKGGSSGDGGITIDLKRLSGIALSEDRKLASIGAGARWGDVYRVLEKEGLAVVGGRHSDVGAGGISLFASLYGWACDTVANFELVTAAGQVLDVNQHSYPDIFWALRGAGSNFGIVTRFDMETFPLGDIFAGIITYDHATQGNAVLSAFAQLAAPNVDPKASSFLIIVKDKDTRFLSLLASYADPITDAAVFQPYRSIPSLADPTKITTLVDFTEYLKTTLVNGHRQMYWTNTYKLSAPFISWFVTMFFDELDNFERLEKGDYHHRPIPYFQILTKDCVSKMQRNGGNCLPLTVEDAPYVNLVYACEWQDSQHDAAVTGLQRQVMEKAVEEGRERGVFVEYVYMNYASEYQDVMKGFGEKNGTRLRSISERCDPERVFQRLMPGYFRFGGAPRIVV</sequence>
<proteinExistence type="inferred from homology"/>
<dbReference type="InterPro" id="IPR036318">
    <property type="entry name" value="FAD-bd_PCMH-like_sf"/>
</dbReference>
<gene>
    <name evidence="6" type="ORF">BDV96DRAFT_593230</name>
</gene>
<comment type="similarity">
    <text evidence="1">Belongs to the oxygen-dependent FAD-linked oxidoreductase family.</text>
</comment>
<dbReference type="PANTHER" id="PTHR42973:SF34">
    <property type="entry name" value="FAD BINDING DOMAIN PROTEIN (AFU_ORTHOLOGUE AFUA_3G02770)"/>
    <property type="match status" value="1"/>
</dbReference>
<evidence type="ECO:0000256" key="3">
    <source>
        <dbReference type="ARBA" id="ARBA00022827"/>
    </source>
</evidence>
<name>A0A6A5ZV91_9PLEO</name>
<dbReference type="PROSITE" id="PS51387">
    <property type="entry name" value="FAD_PCMH"/>
    <property type="match status" value="1"/>
</dbReference>
<protein>
    <submittedName>
        <fullName evidence="6">FAD binding domain protein</fullName>
    </submittedName>
</protein>
<dbReference type="SUPFAM" id="SSF56176">
    <property type="entry name" value="FAD-binding/transporter-associated domain-like"/>
    <property type="match status" value="1"/>
</dbReference>
<evidence type="ECO:0000259" key="5">
    <source>
        <dbReference type="PROSITE" id="PS51387"/>
    </source>
</evidence>
<evidence type="ECO:0000313" key="6">
    <source>
        <dbReference type="EMBL" id="KAF2122727.1"/>
    </source>
</evidence>